<dbReference type="Proteomes" id="UP000789390">
    <property type="component" value="Unassembled WGS sequence"/>
</dbReference>
<evidence type="ECO:0000256" key="6">
    <source>
        <dbReference type="SAM" id="Phobius"/>
    </source>
</evidence>
<comment type="subcellular location">
    <subcellularLocation>
        <location evidence="1">Mitochondrion membrane</location>
        <topology evidence="1">Single-pass membrane protein</topology>
    </subcellularLocation>
</comment>
<dbReference type="Pfam" id="PF14960">
    <property type="entry name" value="ATP_synth_reg"/>
    <property type="match status" value="1"/>
</dbReference>
<keyword evidence="5 6" id="KW-0472">Membrane</keyword>
<sequence length="57" mass="6135">MAGDHAAESQFTGMAKYFNSTTIRGRANVALATYGFIGAIVLYNMVKPSKKEVKAAH</sequence>
<keyword evidence="8" id="KW-1185">Reference proteome</keyword>
<keyword evidence="2 6" id="KW-0812">Transmembrane</keyword>
<keyword evidence="3 6" id="KW-1133">Transmembrane helix</keyword>
<evidence type="ECO:0000313" key="8">
    <source>
        <dbReference type="Proteomes" id="UP000789390"/>
    </source>
</evidence>
<evidence type="ECO:0000256" key="4">
    <source>
        <dbReference type="ARBA" id="ARBA00023128"/>
    </source>
</evidence>
<evidence type="ECO:0008006" key="9">
    <source>
        <dbReference type="Google" id="ProtNLM"/>
    </source>
</evidence>
<organism evidence="7 8">
    <name type="scientific">Daphnia galeata</name>
    <dbReference type="NCBI Taxonomy" id="27404"/>
    <lineage>
        <taxon>Eukaryota</taxon>
        <taxon>Metazoa</taxon>
        <taxon>Ecdysozoa</taxon>
        <taxon>Arthropoda</taxon>
        <taxon>Crustacea</taxon>
        <taxon>Branchiopoda</taxon>
        <taxon>Diplostraca</taxon>
        <taxon>Cladocera</taxon>
        <taxon>Anomopoda</taxon>
        <taxon>Daphniidae</taxon>
        <taxon>Daphnia</taxon>
    </lineage>
</organism>
<dbReference type="AlphaFoldDB" id="A0A8J2RUS6"/>
<dbReference type="PRINTS" id="PR01821">
    <property type="entry name" value="DAPIT"/>
</dbReference>
<dbReference type="GO" id="GO:0031966">
    <property type="term" value="C:mitochondrial membrane"/>
    <property type="evidence" value="ECO:0007669"/>
    <property type="project" value="UniProtKB-SubCell"/>
</dbReference>
<dbReference type="OrthoDB" id="6341555at2759"/>
<name>A0A8J2RUS6_9CRUS</name>
<gene>
    <name evidence="7" type="ORF">DGAL_LOCUS9477</name>
</gene>
<evidence type="ECO:0000256" key="5">
    <source>
        <dbReference type="ARBA" id="ARBA00023136"/>
    </source>
</evidence>
<keyword evidence="4" id="KW-0496">Mitochondrion</keyword>
<evidence type="ECO:0000256" key="1">
    <source>
        <dbReference type="ARBA" id="ARBA00004304"/>
    </source>
</evidence>
<comment type="caution">
    <text evidence="7">The sequence shown here is derived from an EMBL/GenBank/DDBJ whole genome shotgun (WGS) entry which is preliminary data.</text>
</comment>
<dbReference type="PANTHER" id="PTHR34038:SF1">
    <property type="entry name" value="ATP SYNTHASE MEMBRANE SUBUNIT K, MITOCHONDRIAL"/>
    <property type="match status" value="1"/>
</dbReference>
<evidence type="ECO:0000256" key="2">
    <source>
        <dbReference type="ARBA" id="ARBA00022692"/>
    </source>
</evidence>
<protein>
    <recommendedName>
        <fullName evidence="9">EOG090X0JXG</fullName>
    </recommendedName>
</protein>
<dbReference type="EMBL" id="CAKKLH010000223">
    <property type="protein sequence ID" value="CAH0106323.1"/>
    <property type="molecule type" value="Genomic_DNA"/>
</dbReference>
<proteinExistence type="predicted"/>
<dbReference type="InterPro" id="IPR009125">
    <property type="entry name" value="ATPMK"/>
</dbReference>
<feature type="transmembrane region" description="Helical" evidence="6">
    <location>
        <begin position="27"/>
        <end position="46"/>
    </location>
</feature>
<accession>A0A8J2RUS6</accession>
<evidence type="ECO:0000256" key="3">
    <source>
        <dbReference type="ARBA" id="ARBA00022989"/>
    </source>
</evidence>
<evidence type="ECO:0000313" key="7">
    <source>
        <dbReference type="EMBL" id="CAH0106323.1"/>
    </source>
</evidence>
<reference evidence="7" key="1">
    <citation type="submission" date="2021-11" db="EMBL/GenBank/DDBJ databases">
        <authorList>
            <person name="Schell T."/>
        </authorList>
    </citation>
    <scope>NUCLEOTIDE SEQUENCE</scope>
    <source>
        <strain evidence="7">M5</strain>
    </source>
</reference>
<dbReference type="PANTHER" id="PTHR34038">
    <property type="entry name" value="ATP SYNTHASE MEMBRANE SUBUNIT DAPIT, MITOCHONDRIAL"/>
    <property type="match status" value="1"/>
</dbReference>